<feature type="domain" description="AMP-dependent ligase C-terminal" evidence="1">
    <location>
        <begin position="367"/>
        <end position="461"/>
    </location>
</feature>
<dbReference type="Gene3D" id="3.30.300.30">
    <property type="match status" value="1"/>
</dbReference>
<gene>
    <name evidence="2" type="ORF">RGQ13_18745</name>
</gene>
<dbReference type="RefSeq" id="WP_348391255.1">
    <property type="nucleotide sequence ID" value="NZ_CP134145.1"/>
</dbReference>
<keyword evidence="2" id="KW-0436">Ligase</keyword>
<dbReference type="InterPro" id="IPR042099">
    <property type="entry name" value="ANL_N_sf"/>
</dbReference>
<dbReference type="Proteomes" id="UP001258994">
    <property type="component" value="Chromosome"/>
</dbReference>
<dbReference type="Gene3D" id="3.40.50.12780">
    <property type="entry name" value="N-terminal domain of ligase-like"/>
    <property type="match status" value="1"/>
</dbReference>
<dbReference type="InterPro" id="IPR045851">
    <property type="entry name" value="AMP-bd_C_sf"/>
</dbReference>
<name>A0ABY9TTP0_9GAMM</name>
<dbReference type="EMBL" id="CP134145">
    <property type="protein sequence ID" value="WNC72135.1"/>
    <property type="molecule type" value="Genomic_DNA"/>
</dbReference>
<evidence type="ECO:0000259" key="1">
    <source>
        <dbReference type="Pfam" id="PF14535"/>
    </source>
</evidence>
<sequence length="463" mass="51790">MSYPTYFQSFDVDAMLNDYPIGDAFIEQYTCDSREQLESFQNQQFMKCVKRAWEIPFYQRLWGNAGVKPIDIQSIKDIEKLPVYSKTEIMESVAQFPPFGDMHGMDFSKGDTNHTMVLHTTSGTTGRPQPLFFSPKSREVQGLLLGRIYRMQGLKPHEIVHSVYGHGLINGGHYVREGVTHYTNAIFMSAGTGVETRSKQQVNLMKDFGTNVIVGFADYIKKLADTAAEEGIVPGKDIPVRMISGHMGRESREAISKAWGGAEIFDWYGVGDTGAIAGEGPDHDGLYVMEDAHYVEVCDPDTNIPLAKGDIGNLVVTCLYKDDIFPVIRFNTCDVTRIKTSPSKLGLNLNRIEGFLGRSDNMVKLRGINIYPQGFAPVLEKRADFAGDYICIASRDASGRDELLVHVEVKDVENTDQNAFETLLKQSFGVEMPVVIKAQGELANLTQTEVRQKPIRLIDNRFK</sequence>
<dbReference type="PANTHER" id="PTHR43845:SF1">
    <property type="entry name" value="BLR5969 PROTEIN"/>
    <property type="match status" value="1"/>
</dbReference>
<organism evidence="2 3">
    <name type="scientific">Thalassotalea psychrophila</name>
    <dbReference type="NCBI Taxonomy" id="3065647"/>
    <lineage>
        <taxon>Bacteria</taxon>
        <taxon>Pseudomonadati</taxon>
        <taxon>Pseudomonadota</taxon>
        <taxon>Gammaproteobacteria</taxon>
        <taxon>Alteromonadales</taxon>
        <taxon>Colwelliaceae</taxon>
        <taxon>Thalassotalea</taxon>
    </lineage>
</organism>
<dbReference type="GO" id="GO:0016874">
    <property type="term" value="F:ligase activity"/>
    <property type="evidence" value="ECO:0007669"/>
    <property type="project" value="UniProtKB-KW"/>
</dbReference>
<protein>
    <submittedName>
        <fullName evidence="2">Phenylacetate--CoA ligase family protein</fullName>
    </submittedName>
</protein>
<dbReference type="InterPro" id="IPR028154">
    <property type="entry name" value="AMP-dep_Lig_C"/>
</dbReference>
<proteinExistence type="predicted"/>
<dbReference type="PANTHER" id="PTHR43845">
    <property type="entry name" value="BLR5969 PROTEIN"/>
    <property type="match status" value="1"/>
</dbReference>
<keyword evidence="3" id="KW-1185">Reference proteome</keyword>
<accession>A0ABY9TTP0</accession>
<dbReference type="Pfam" id="PF14535">
    <property type="entry name" value="AMP-binding_C_2"/>
    <property type="match status" value="1"/>
</dbReference>
<dbReference type="SUPFAM" id="SSF56801">
    <property type="entry name" value="Acetyl-CoA synthetase-like"/>
    <property type="match status" value="1"/>
</dbReference>
<evidence type="ECO:0000313" key="3">
    <source>
        <dbReference type="Proteomes" id="UP001258994"/>
    </source>
</evidence>
<reference evidence="3" key="1">
    <citation type="submission" date="2023-09" db="EMBL/GenBank/DDBJ databases">
        <authorList>
            <person name="Li S."/>
            <person name="Li X."/>
            <person name="Zhang C."/>
            <person name="Zhao Z."/>
        </authorList>
    </citation>
    <scope>NUCLEOTIDE SEQUENCE [LARGE SCALE GENOMIC DNA]</scope>
    <source>
        <strain evidence="3">SQ149</strain>
    </source>
</reference>
<evidence type="ECO:0000313" key="2">
    <source>
        <dbReference type="EMBL" id="WNC72135.1"/>
    </source>
</evidence>